<keyword evidence="4" id="KW-1003">Cell membrane</keyword>
<evidence type="ECO:0000256" key="9">
    <source>
        <dbReference type="SAM" id="MobiDB-lite"/>
    </source>
</evidence>
<keyword evidence="12" id="KW-1185">Reference proteome</keyword>
<protein>
    <submittedName>
        <fullName evidence="11">Aquaporin Z</fullName>
    </submittedName>
</protein>
<feature type="transmembrane region" description="Helical" evidence="10">
    <location>
        <begin position="64"/>
        <end position="84"/>
    </location>
</feature>
<dbReference type="RefSeq" id="WP_344060999.1">
    <property type="nucleotide sequence ID" value="NZ_BAAAOH010000001.1"/>
</dbReference>
<dbReference type="InterPro" id="IPR022357">
    <property type="entry name" value="MIP_CS"/>
</dbReference>
<evidence type="ECO:0000256" key="6">
    <source>
        <dbReference type="ARBA" id="ARBA00022989"/>
    </source>
</evidence>
<feature type="compositionally biased region" description="Basic and acidic residues" evidence="9">
    <location>
        <begin position="1"/>
        <end position="10"/>
    </location>
</feature>
<keyword evidence="5 8" id="KW-0812">Transmembrane</keyword>
<feature type="transmembrane region" description="Helical" evidence="10">
    <location>
        <begin position="114"/>
        <end position="135"/>
    </location>
</feature>
<proteinExistence type="inferred from homology"/>
<gene>
    <name evidence="11" type="primary">aqpZ</name>
    <name evidence="11" type="ORF">GCM10009777_18920</name>
</gene>
<feature type="transmembrane region" description="Helical" evidence="10">
    <location>
        <begin position="238"/>
        <end position="260"/>
    </location>
</feature>
<dbReference type="Proteomes" id="UP001500326">
    <property type="component" value="Unassembled WGS sequence"/>
</dbReference>
<dbReference type="InterPro" id="IPR034294">
    <property type="entry name" value="Aquaporin_transptr"/>
</dbReference>
<evidence type="ECO:0000256" key="8">
    <source>
        <dbReference type="RuleBase" id="RU000477"/>
    </source>
</evidence>
<feature type="region of interest" description="Disordered" evidence="9">
    <location>
        <begin position="1"/>
        <end position="21"/>
    </location>
</feature>
<evidence type="ECO:0000256" key="5">
    <source>
        <dbReference type="ARBA" id="ARBA00022692"/>
    </source>
</evidence>
<dbReference type="Pfam" id="PF00230">
    <property type="entry name" value="MIP"/>
    <property type="match status" value="1"/>
</dbReference>
<evidence type="ECO:0000256" key="3">
    <source>
        <dbReference type="ARBA" id="ARBA00022448"/>
    </source>
</evidence>
<dbReference type="InterPro" id="IPR023271">
    <property type="entry name" value="Aquaporin-like"/>
</dbReference>
<accession>A0ABN2SE56</accession>
<dbReference type="PANTHER" id="PTHR19139:SF199">
    <property type="entry name" value="MIP17260P"/>
    <property type="match status" value="1"/>
</dbReference>
<feature type="transmembrane region" description="Helical" evidence="10">
    <location>
        <begin position="32"/>
        <end position="52"/>
    </location>
</feature>
<keyword evidence="7 10" id="KW-0472">Membrane</keyword>
<organism evidence="11 12">
    <name type="scientific">Microbacterium pumilum</name>
    <dbReference type="NCBI Taxonomy" id="344165"/>
    <lineage>
        <taxon>Bacteria</taxon>
        <taxon>Bacillati</taxon>
        <taxon>Actinomycetota</taxon>
        <taxon>Actinomycetes</taxon>
        <taxon>Micrococcales</taxon>
        <taxon>Microbacteriaceae</taxon>
        <taxon>Microbacterium</taxon>
    </lineage>
</organism>
<sequence>MSDPRPEKPIEPTPLEHTPSAPSTGATLVAEAFGTFLLVLGVVSTALFAAGFGEGTDAANKGVGFLGVSLAVGLTVVAGAYAFGPISGGHFNPAVTLGLAAAGRFPWSKSIGYIIAQIIGGAVATTLVVLIGLYGPDNWLGNAQDGGFASNGWDSLSPAGFGIGGAIVVEILFTALFVVVILGVTHPTRGNPAFAGLIIGLTLTLIHLGTIPIDNTSVNPARSIATAIYGGPEAVLQLWVFIVFPIVGALIAGFAYRALFDSAKKD</sequence>
<evidence type="ECO:0000313" key="11">
    <source>
        <dbReference type="EMBL" id="GAA1985158.1"/>
    </source>
</evidence>
<reference evidence="11 12" key="1">
    <citation type="journal article" date="2019" name="Int. J. Syst. Evol. Microbiol.">
        <title>The Global Catalogue of Microorganisms (GCM) 10K type strain sequencing project: providing services to taxonomists for standard genome sequencing and annotation.</title>
        <authorList>
            <consortium name="The Broad Institute Genomics Platform"/>
            <consortium name="The Broad Institute Genome Sequencing Center for Infectious Disease"/>
            <person name="Wu L."/>
            <person name="Ma J."/>
        </authorList>
    </citation>
    <scope>NUCLEOTIDE SEQUENCE [LARGE SCALE GENOMIC DNA]</scope>
    <source>
        <strain evidence="11 12">JCM 14902</strain>
    </source>
</reference>
<dbReference type="PROSITE" id="PS00221">
    <property type="entry name" value="MIP"/>
    <property type="match status" value="1"/>
</dbReference>
<keyword evidence="6 10" id="KW-1133">Transmembrane helix</keyword>
<evidence type="ECO:0000256" key="10">
    <source>
        <dbReference type="SAM" id="Phobius"/>
    </source>
</evidence>
<comment type="subcellular location">
    <subcellularLocation>
        <location evidence="1">Cell membrane</location>
        <topology evidence="1">Multi-pass membrane protein</topology>
    </subcellularLocation>
</comment>
<comment type="caution">
    <text evidence="11">The sequence shown here is derived from an EMBL/GenBank/DDBJ whole genome shotgun (WGS) entry which is preliminary data.</text>
</comment>
<dbReference type="PANTHER" id="PTHR19139">
    <property type="entry name" value="AQUAPORIN TRANSPORTER"/>
    <property type="match status" value="1"/>
</dbReference>
<evidence type="ECO:0000313" key="12">
    <source>
        <dbReference type="Proteomes" id="UP001500326"/>
    </source>
</evidence>
<keyword evidence="3 8" id="KW-0813">Transport</keyword>
<dbReference type="PRINTS" id="PR00783">
    <property type="entry name" value="MINTRINSICP"/>
</dbReference>
<name>A0ABN2SE56_9MICO</name>
<feature type="transmembrane region" description="Helical" evidence="10">
    <location>
        <begin position="90"/>
        <end position="107"/>
    </location>
</feature>
<evidence type="ECO:0000256" key="7">
    <source>
        <dbReference type="ARBA" id="ARBA00023136"/>
    </source>
</evidence>
<evidence type="ECO:0000256" key="2">
    <source>
        <dbReference type="ARBA" id="ARBA00006175"/>
    </source>
</evidence>
<feature type="transmembrane region" description="Helical" evidence="10">
    <location>
        <begin position="155"/>
        <end position="182"/>
    </location>
</feature>
<dbReference type="Gene3D" id="1.20.1080.10">
    <property type="entry name" value="Glycerol uptake facilitator protein"/>
    <property type="match status" value="1"/>
</dbReference>
<evidence type="ECO:0000256" key="1">
    <source>
        <dbReference type="ARBA" id="ARBA00004651"/>
    </source>
</evidence>
<dbReference type="SUPFAM" id="SSF81338">
    <property type="entry name" value="Aquaporin-like"/>
    <property type="match status" value="1"/>
</dbReference>
<dbReference type="EMBL" id="BAAAOH010000001">
    <property type="protein sequence ID" value="GAA1985158.1"/>
    <property type="molecule type" value="Genomic_DNA"/>
</dbReference>
<feature type="transmembrane region" description="Helical" evidence="10">
    <location>
        <begin position="194"/>
        <end position="213"/>
    </location>
</feature>
<evidence type="ECO:0000256" key="4">
    <source>
        <dbReference type="ARBA" id="ARBA00022475"/>
    </source>
</evidence>
<dbReference type="InterPro" id="IPR000425">
    <property type="entry name" value="MIP"/>
</dbReference>
<comment type="similarity">
    <text evidence="2 8">Belongs to the MIP/aquaporin (TC 1.A.8) family.</text>
</comment>